<feature type="compositionally biased region" description="Basic and acidic residues" evidence="1">
    <location>
        <begin position="31"/>
        <end position="63"/>
    </location>
</feature>
<dbReference type="EMBL" id="PDUD01000005">
    <property type="protein sequence ID" value="PHN07790.1"/>
    <property type="molecule type" value="Genomic_DNA"/>
</dbReference>
<keyword evidence="3" id="KW-1185">Reference proteome</keyword>
<feature type="region of interest" description="Disordered" evidence="1">
    <location>
        <begin position="26"/>
        <end position="77"/>
    </location>
</feature>
<evidence type="ECO:0000256" key="1">
    <source>
        <dbReference type="SAM" id="MobiDB-lite"/>
    </source>
</evidence>
<proteinExistence type="predicted"/>
<organism evidence="2 3">
    <name type="scientific">Flavilitoribacter nigricans (strain ATCC 23147 / DSM 23189 / NBRC 102662 / NCIMB 1420 / SS-2)</name>
    <name type="common">Lewinella nigricans</name>
    <dbReference type="NCBI Taxonomy" id="1122177"/>
    <lineage>
        <taxon>Bacteria</taxon>
        <taxon>Pseudomonadati</taxon>
        <taxon>Bacteroidota</taxon>
        <taxon>Saprospiria</taxon>
        <taxon>Saprospirales</taxon>
        <taxon>Lewinellaceae</taxon>
        <taxon>Flavilitoribacter</taxon>
    </lineage>
</organism>
<accession>A0A2D0NHC5</accession>
<protein>
    <submittedName>
        <fullName evidence="2">Uncharacterized protein</fullName>
    </submittedName>
</protein>
<sequence length="150" mass="16880">MAKRHRVSAVQQSRFMEIDEVQKALEAVSKPTEEESPKPETAKVKVPKKESAKPAEPANETKTKKQRKKSAPKAAASDQLFSLTDAKAIKDEPQLTNKGRKKFTTMIRPELKELLLRIAKNKGLTIPDVVEGVLLDYFNMSEEELSKFSK</sequence>
<dbReference type="Proteomes" id="UP000223913">
    <property type="component" value="Unassembled WGS sequence"/>
</dbReference>
<evidence type="ECO:0000313" key="3">
    <source>
        <dbReference type="Proteomes" id="UP000223913"/>
    </source>
</evidence>
<reference evidence="2 3" key="1">
    <citation type="submission" date="2017-10" db="EMBL/GenBank/DDBJ databases">
        <title>The draft genome sequence of Lewinella nigricans NBRC 102662.</title>
        <authorList>
            <person name="Wang K."/>
        </authorList>
    </citation>
    <scope>NUCLEOTIDE SEQUENCE [LARGE SCALE GENOMIC DNA]</scope>
    <source>
        <strain evidence="2 3">NBRC 102662</strain>
    </source>
</reference>
<gene>
    <name evidence="2" type="ORF">CRP01_04525</name>
</gene>
<dbReference type="AlphaFoldDB" id="A0A2D0NHC5"/>
<comment type="caution">
    <text evidence="2">The sequence shown here is derived from an EMBL/GenBank/DDBJ whole genome shotgun (WGS) entry which is preliminary data.</text>
</comment>
<evidence type="ECO:0000313" key="2">
    <source>
        <dbReference type="EMBL" id="PHN07790.1"/>
    </source>
</evidence>
<name>A0A2D0NHC5_FLAN2</name>